<dbReference type="InterPro" id="IPR025996">
    <property type="entry name" value="MT1864/Rv1816-like_C"/>
</dbReference>
<dbReference type="PANTHER" id="PTHR30055:SF220">
    <property type="entry name" value="TETR-FAMILY REGULATORY PROTEIN"/>
    <property type="match status" value="1"/>
</dbReference>
<organism evidence="6 7">
    <name type="scientific">Amycolatopsis ultiminotia</name>
    <dbReference type="NCBI Taxonomy" id="543629"/>
    <lineage>
        <taxon>Bacteria</taxon>
        <taxon>Bacillati</taxon>
        <taxon>Actinomycetota</taxon>
        <taxon>Actinomycetes</taxon>
        <taxon>Pseudonocardiales</taxon>
        <taxon>Pseudonocardiaceae</taxon>
        <taxon>Amycolatopsis</taxon>
    </lineage>
</organism>
<keyword evidence="3" id="KW-0804">Transcription</keyword>
<reference evidence="7" key="1">
    <citation type="journal article" date="2019" name="Int. J. Syst. Evol. Microbiol.">
        <title>The Global Catalogue of Microorganisms (GCM) 10K type strain sequencing project: providing services to taxonomists for standard genome sequencing and annotation.</title>
        <authorList>
            <consortium name="The Broad Institute Genomics Platform"/>
            <consortium name="The Broad Institute Genome Sequencing Center for Infectious Disease"/>
            <person name="Wu L."/>
            <person name="Ma J."/>
        </authorList>
    </citation>
    <scope>NUCLEOTIDE SEQUENCE [LARGE SCALE GENOMIC DNA]</scope>
    <source>
        <strain evidence="7">JCM 16898</strain>
    </source>
</reference>
<dbReference type="EMBL" id="BAAAZN010000002">
    <property type="protein sequence ID" value="GAA3533199.1"/>
    <property type="molecule type" value="Genomic_DNA"/>
</dbReference>
<feature type="domain" description="HTH tetR-type" evidence="5">
    <location>
        <begin position="12"/>
        <end position="70"/>
    </location>
</feature>
<evidence type="ECO:0000313" key="6">
    <source>
        <dbReference type="EMBL" id="GAA3533199.1"/>
    </source>
</evidence>
<dbReference type="PROSITE" id="PS50977">
    <property type="entry name" value="HTH_TETR_2"/>
    <property type="match status" value="1"/>
</dbReference>
<evidence type="ECO:0000256" key="4">
    <source>
        <dbReference type="PROSITE-ProRule" id="PRU00335"/>
    </source>
</evidence>
<dbReference type="InterPro" id="IPR036271">
    <property type="entry name" value="Tet_transcr_reg_TetR-rel_C_sf"/>
</dbReference>
<dbReference type="PANTHER" id="PTHR30055">
    <property type="entry name" value="HTH-TYPE TRANSCRIPTIONAL REGULATOR RUTR"/>
    <property type="match status" value="1"/>
</dbReference>
<protein>
    <submittedName>
        <fullName evidence="6">TetR/AcrR family transcriptional regulator</fullName>
    </submittedName>
</protein>
<keyword evidence="7" id="KW-1185">Reference proteome</keyword>
<gene>
    <name evidence="6" type="ORF">GCM10022222_15720</name>
</gene>
<evidence type="ECO:0000259" key="5">
    <source>
        <dbReference type="PROSITE" id="PS50977"/>
    </source>
</evidence>
<evidence type="ECO:0000313" key="7">
    <source>
        <dbReference type="Proteomes" id="UP001500689"/>
    </source>
</evidence>
<dbReference type="SUPFAM" id="SSF48498">
    <property type="entry name" value="Tetracyclin repressor-like, C-terminal domain"/>
    <property type="match status" value="1"/>
</dbReference>
<dbReference type="InterPro" id="IPR050109">
    <property type="entry name" value="HTH-type_TetR-like_transc_reg"/>
</dbReference>
<evidence type="ECO:0000256" key="1">
    <source>
        <dbReference type="ARBA" id="ARBA00023015"/>
    </source>
</evidence>
<accession>A0ABP6VGD8</accession>
<dbReference type="Pfam" id="PF13305">
    <property type="entry name" value="TetR_C_33"/>
    <property type="match status" value="1"/>
</dbReference>
<dbReference type="Proteomes" id="UP001500689">
    <property type="component" value="Unassembled WGS sequence"/>
</dbReference>
<evidence type="ECO:0000256" key="2">
    <source>
        <dbReference type="ARBA" id="ARBA00023125"/>
    </source>
</evidence>
<name>A0ABP6VGD8_9PSEU</name>
<dbReference type="RefSeq" id="WP_344856819.1">
    <property type="nucleotide sequence ID" value="NZ_BAAAZN010000002.1"/>
</dbReference>
<dbReference type="Pfam" id="PF00440">
    <property type="entry name" value="TetR_N"/>
    <property type="match status" value="1"/>
</dbReference>
<dbReference type="InterPro" id="IPR009057">
    <property type="entry name" value="Homeodomain-like_sf"/>
</dbReference>
<dbReference type="Gene3D" id="1.10.357.10">
    <property type="entry name" value="Tetracycline Repressor, domain 2"/>
    <property type="match status" value="1"/>
</dbReference>
<sequence>MSTSSKAGYHHGNLRETLLTTAMRMLEEGESFSLRAVARRAGVSPTAPYRHFADRDALESALAAEGLRDLKADLLKGGEPPRSVSDLAEFGNVYVNFALRRPALFRLMFGNECDDTNDDRVRAAAEVHELLGGVLGGIFPDADAPSLATAGWALVHGLACLHLDGKLATTSPDEVANRVRSSFDAIFSARASASK</sequence>
<evidence type="ECO:0000256" key="3">
    <source>
        <dbReference type="ARBA" id="ARBA00023163"/>
    </source>
</evidence>
<feature type="DNA-binding region" description="H-T-H motif" evidence="4">
    <location>
        <begin position="33"/>
        <end position="52"/>
    </location>
</feature>
<dbReference type="InterPro" id="IPR001647">
    <property type="entry name" value="HTH_TetR"/>
</dbReference>
<keyword evidence="1" id="KW-0805">Transcription regulation</keyword>
<comment type="caution">
    <text evidence="6">The sequence shown here is derived from an EMBL/GenBank/DDBJ whole genome shotgun (WGS) entry which is preliminary data.</text>
</comment>
<proteinExistence type="predicted"/>
<keyword evidence="2 4" id="KW-0238">DNA-binding</keyword>
<dbReference type="SUPFAM" id="SSF46689">
    <property type="entry name" value="Homeodomain-like"/>
    <property type="match status" value="1"/>
</dbReference>